<dbReference type="NCBIfam" id="TIGR00199">
    <property type="entry name" value="PncC_domain"/>
    <property type="match status" value="1"/>
</dbReference>
<evidence type="ECO:0000313" key="3">
    <source>
        <dbReference type="EMBL" id="WXB14692.1"/>
    </source>
</evidence>
<keyword evidence="4" id="KW-1185">Reference proteome</keyword>
<dbReference type="InterPro" id="IPR041424">
    <property type="entry name" value="CinA_KH"/>
</dbReference>
<dbReference type="SUPFAM" id="SSF142433">
    <property type="entry name" value="CinA-like"/>
    <property type="match status" value="1"/>
</dbReference>
<sequence length="412" mass="43827">MTCAVLSIGTELTRGELVNSNAAWLFASLTDLGFDVSLGATVDDDEPRILRELERLAQTSRVIVCTGGLGPTTDDITTLAVANLLGVSLERDEASLEHIRRRLAKFGRTLTETNAKQADFPKGAEILANPVGTAPGFSVRIGTALAFFMPGVPREMKRMFEEQVVPRIRDLAPNDSYQIRLRTFGLPESTVGERLDGVAQAFPGITIGYRAHFPEIEVKVLARGATQAAARDLCERATLEVKQRLSDVIYGEADDTFAGVTGRLLRKKEYTLAVAESCTGGLVGHLLTREPGASDFLLVDVVTYANSAKTRLLGIDEEVIRGHGAVSSEVACAMAEGVKRVSGADVSLSLTGIAGPSGGSPEKPVGTVFIAVAGPSGVKVVERHFPGDRHQIQTLAAYVGLNLVRQMCGAPG</sequence>
<dbReference type="InterPro" id="IPR036653">
    <property type="entry name" value="CinA-like_C"/>
</dbReference>
<dbReference type="SMART" id="SM00852">
    <property type="entry name" value="MoCF_biosynth"/>
    <property type="match status" value="1"/>
</dbReference>
<dbReference type="Gene3D" id="3.30.70.2860">
    <property type="match status" value="1"/>
</dbReference>
<dbReference type="InterPro" id="IPR001453">
    <property type="entry name" value="MoaB/Mog_dom"/>
</dbReference>
<dbReference type="NCBIfam" id="TIGR00200">
    <property type="entry name" value="cinA_nterm"/>
    <property type="match status" value="1"/>
</dbReference>
<dbReference type="Pfam" id="PF00994">
    <property type="entry name" value="MoCF_biosynth"/>
    <property type="match status" value="1"/>
</dbReference>
<dbReference type="Gene3D" id="3.90.950.20">
    <property type="entry name" value="CinA-like"/>
    <property type="match status" value="1"/>
</dbReference>
<dbReference type="HAMAP" id="MF_00226_B">
    <property type="entry name" value="CinA_B"/>
    <property type="match status" value="1"/>
</dbReference>
<dbReference type="SUPFAM" id="SSF53218">
    <property type="entry name" value="Molybdenum cofactor biosynthesis proteins"/>
    <property type="match status" value="1"/>
</dbReference>
<proteinExistence type="inferred from homology"/>
<dbReference type="CDD" id="cd00885">
    <property type="entry name" value="cinA"/>
    <property type="match status" value="1"/>
</dbReference>
<dbReference type="InterPro" id="IPR050101">
    <property type="entry name" value="CinA"/>
</dbReference>
<dbReference type="InterPro" id="IPR008135">
    <property type="entry name" value="Competence-induced_CinA"/>
</dbReference>
<dbReference type="Pfam" id="PF02464">
    <property type="entry name" value="CinA"/>
    <property type="match status" value="1"/>
</dbReference>
<protein>
    <recommendedName>
        <fullName evidence="1">CinA-like protein</fullName>
    </recommendedName>
</protein>
<evidence type="ECO:0000259" key="2">
    <source>
        <dbReference type="SMART" id="SM00852"/>
    </source>
</evidence>
<dbReference type="InterPro" id="IPR036425">
    <property type="entry name" value="MoaB/Mog-like_dom_sf"/>
</dbReference>
<evidence type="ECO:0000256" key="1">
    <source>
        <dbReference type="HAMAP-Rule" id="MF_00226"/>
    </source>
</evidence>
<comment type="similarity">
    <text evidence="1">Belongs to the CinA family.</text>
</comment>
<dbReference type="InterPro" id="IPR008136">
    <property type="entry name" value="CinA_C"/>
</dbReference>
<dbReference type="Pfam" id="PF18146">
    <property type="entry name" value="CinA_KH"/>
    <property type="match status" value="1"/>
</dbReference>
<evidence type="ECO:0000313" key="4">
    <source>
        <dbReference type="Proteomes" id="UP001370348"/>
    </source>
</evidence>
<reference evidence="3 4" key="1">
    <citation type="submission" date="2021-12" db="EMBL/GenBank/DDBJ databases">
        <title>Discovery of the Pendulisporaceae a myxobacterial family with distinct sporulation behavior and unique specialized metabolism.</title>
        <authorList>
            <person name="Garcia R."/>
            <person name="Popoff A."/>
            <person name="Bader C.D."/>
            <person name="Loehr J."/>
            <person name="Walesch S."/>
            <person name="Walt C."/>
            <person name="Boldt J."/>
            <person name="Bunk B."/>
            <person name="Haeckl F.J.F.P.J."/>
            <person name="Gunesch A.P."/>
            <person name="Birkelbach J."/>
            <person name="Nuebel U."/>
            <person name="Pietschmann T."/>
            <person name="Bach T."/>
            <person name="Mueller R."/>
        </authorList>
    </citation>
    <scope>NUCLEOTIDE SEQUENCE [LARGE SCALE GENOMIC DNA]</scope>
    <source>
        <strain evidence="3 4">MSr11954</strain>
    </source>
</reference>
<name>A0ABZ2LUV1_9BACT</name>
<dbReference type="PIRSF" id="PIRSF006728">
    <property type="entry name" value="CinA"/>
    <property type="match status" value="1"/>
</dbReference>
<organism evidence="3 4">
    <name type="scientific">Pendulispora albinea</name>
    <dbReference type="NCBI Taxonomy" id="2741071"/>
    <lineage>
        <taxon>Bacteria</taxon>
        <taxon>Pseudomonadati</taxon>
        <taxon>Myxococcota</taxon>
        <taxon>Myxococcia</taxon>
        <taxon>Myxococcales</taxon>
        <taxon>Sorangiineae</taxon>
        <taxon>Pendulisporaceae</taxon>
        <taxon>Pendulispora</taxon>
    </lineage>
</organism>
<dbReference type="EMBL" id="CP089984">
    <property type="protein sequence ID" value="WXB14692.1"/>
    <property type="molecule type" value="Genomic_DNA"/>
</dbReference>
<feature type="domain" description="MoaB/Mog" evidence="2">
    <location>
        <begin position="4"/>
        <end position="171"/>
    </location>
</feature>
<dbReference type="Gene3D" id="3.40.980.10">
    <property type="entry name" value="MoaB/Mog-like domain"/>
    <property type="match status" value="1"/>
</dbReference>
<dbReference type="NCBIfam" id="TIGR00177">
    <property type="entry name" value="molyb_syn"/>
    <property type="match status" value="1"/>
</dbReference>
<dbReference type="NCBIfam" id="NF001813">
    <property type="entry name" value="PRK00549.1"/>
    <property type="match status" value="1"/>
</dbReference>
<accession>A0ABZ2LUV1</accession>
<dbReference type="Proteomes" id="UP001370348">
    <property type="component" value="Chromosome"/>
</dbReference>
<dbReference type="PANTHER" id="PTHR13939">
    <property type="entry name" value="NICOTINAMIDE-NUCLEOTIDE AMIDOHYDROLASE PNCC"/>
    <property type="match status" value="1"/>
</dbReference>
<dbReference type="RefSeq" id="WP_394824317.1">
    <property type="nucleotide sequence ID" value="NZ_CP089984.1"/>
</dbReference>
<dbReference type="PANTHER" id="PTHR13939:SF0">
    <property type="entry name" value="NMN AMIDOHYDROLASE-LIKE PROTEIN YFAY"/>
    <property type="match status" value="1"/>
</dbReference>
<gene>
    <name evidence="3" type="ORF">LZC94_43575</name>
</gene>